<evidence type="ECO:0000256" key="1">
    <source>
        <dbReference type="ARBA" id="ARBA00023125"/>
    </source>
</evidence>
<dbReference type="InterPro" id="IPR013096">
    <property type="entry name" value="Cupin_2"/>
</dbReference>
<dbReference type="PROSITE" id="PS50943">
    <property type="entry name" value="HTH_CROC1"/>
    <property type="match status" value="1"/>
</dbReference>
<reference evidence="7" key="2">
    <citation type="journal article" date="2018" name="Genome Biol.">
        <title>SKESA: strategic k-mer extension for scrupulous assemblies.</title>
        <authorList>
            <person name="Souvorov A."/>
            <person name="Agarwala R."/>
            <person name="Lipman D.J."/>
        </authorList>
    </citation>
    <scope>NUCLEOTIDE SEQUENCE</scope>
    <source>
        <strain evidence="7">Clostridioides</strain>
        <strain evidence="6">HN1000</strain>
    </source>
</reference>
<dbReference type="EMBL" id="CAADAN010000006">
    <property type="protein sequence ID" value="VFD32184.1"/>
    <property type="molecule type" value="Genomic_DNA"/>
</dbReference>
<dbReference type="InterPro" id="IPR014710">
    <property type="entry name" value="RmlC-like_jellyroll"/>
</dbReference>
<evidence type="ECO:0000313" key="6">
    <source>
        <dbReference type="EMBL" id="HBH1543498.1"/>
    </source>
</evidence>
<dbReference type="Proteomes" id="UP000346772">
    <property type="component" value="Unassembled WGS sequence"/>
</dbReference>
<evidence type="ECO:0000313" key="13">
    <source>
        <dbReference type="Proteomes" id="UP000346772"/>
    </source>
</evidence>
<reference evidence="3" key="1">
    <citation type="submission" date="2014-07" db="EMBL/GenBank/DDBJ databases">
        <authorList>
            <person name="Monot Marc"/>
        </authorList>
    </citation>
    <scope>NUCLEOTIDE SEQUENCE</scope>
    <source>
        <strain evidence="5">7032989</strain>
        <strain evidence="4">7032994</strain>
    </source>
</reference>
<keyword evidence="1" id="KW-0238">DNA-binding</keyword>
<evidence type="ECO:0000313" key="3">
    <source>
        <dbReference type="EMBL" id="CDS84504.1"/>
    </source>
</evidence>
<dbReference type="RefSeq" id="WP_003418769.1">
    <property type="nucleotide sequence ID" value="NZ_AP025558.1"/>
</dbReference>
<evidence type="ECO:0000259" key="2">
    <source>
        <dbReference type="PROSITE" id="PS50943"/>
    </source>
</evidence>
<evidence type="ECO:0000313" key="8">
    <source>
        <dbReference type="EMBL" id="SJS01953.1"/>
    </source>
</evidence>
<name>A0A031WFQ5_CLODI</name>
<evidence type="ECO:0000313" key="11">
    <source>
        <dbReference type="EMBL" id="VHY17117.1"/>
    </source>
</evidence>
<dbReference type="PANTHER" id="PTHR46797:SF2">
    <property type="entry name" value="TRANSCRIPTIONAL REGULATOR"/>
    <property type="match status" value="1"/>
</dbReference>
<dbReference type="GO" id="GO:0003677">
    <property type="term" value="F:DNA binding"/>
    <property type="evidence" value="ECO:0007669"/>
    <property type="project" value="UniProtKB-KW"/>
</dbReference>
<dbReference type="PATRIC" id="fig|1496.1371.peg.1849"/>
<dbReference type="KEGG" id="pdf:CD630DERM_10230"/>
<reference evidence="7" key="4">
    <citation type="submission" date="2021-06" db="EMBL/GenBank/DDBJ databases">
        <authorList>
            <consortium name="NCBI Pathogen Detection Project"/>
        </authorList>
    </citation>
    <scope>NUCLEOTIDE SEQUENCE</scope>
    <source>
        <strain evidence="7">Clostridioides</strain>
        <strain evidence="6">HN1000</strain>
    </source>
</reference>
<evidence type="ECO:0000313" key="7">
    <source>
        <dbReference type="EMBL" id="HBH2621404.1"/>
    </source>
</evidence>
<dbReference type="Gene3D" id="2.60.120.10">
    <property type="entry name" value="Jelly Rolls"/>
    <property type="match status" value="1"/>
</dbReference>
<evidence type="ECO:0000313" key="14">
    <source>
        <dbReference type="Proteomes" id="UP000372533"/>
    </source>
</evidence>
<evidence type="ECO:0000313" key="12">
    <source>
        <dbReference type="Proteomes" id="UP000189137"/>
    </source>
</evidence>
<dbReference type="SUPFAM" id="SSF47413">
    <property type="entry name" value="lambda repressor-like DNA-binding domains"/>
    <property type="match status" value="1"/>
</dbReference>
<dbReference type="SUPFAM" id="SSF51182">
    <property type="entry name" value="RmlC-like cupins"/>
    <property type="match status" value="1"/>
</dbReference>
<dbReference type="EMBL" id="FUPS01000003">
    <property type="protein sequence ID" value="SJS01953.1"/>
    <property type="molecule type" value="Genomic_DNA"/>
</dbReference>
<accession>A0A031WFQ5</accession>
<evidence type="ECO:0000313" key="4">
    <source>
        <dbReference type="EMBL" id="CDS84936.1"/>
    </source>
</evidence>
<dbReference type="OMA" id="GFEWLYV"/>
<dbReference type="Pfam" id="PF07883">
    <property type="entry name" value="Cupin_2"/>
    <property type="match status" value="1"/>
</dbReference>
<dbReference type="Proteomes" id="UP000879542">
    <property type="component" value="Unassembled WGS sequence"/>
</dbReference>
<dbReference type="EMBL" id="LK932371">
    <property type="protein sequence ID" value="CDS84936.1"/>
    <property type="molecule type" value="Genomic_DNA"/>
</dbReference>
<dbReference type="Proteomes" id="UP000372533">
    <property type="component" value="Unassembled WGS sequence"/>
</dbReference>
<dbReference type="CDD" id="cd02209">
    <property type="entry name" value="cupin_XRE_C"/>
    <property type="match status" value="1"/>
</dbReference>
<dbReference type="PANTHER" id="PTHR46797">
    <property type="entry name" value="HTH-TYPE TRANSCRIPTIONAL REGULATOR"/>
    <property type="match status" value="1"/>
</dbReference>
<dbReference type="CDD" id="cd00093">
    <property type="entry name" value="HTH_XRE"/>
    <property type="match status" value="1"/>
</dbReference>
<reference evidence="13 15" key="3">
    <citation type="submission" date="2019-02" db="EMBL/GenBank/DDBJ databases">
        <authorList>
            <consortium name="Pathogen Informatics"/>
        </authorList>
    </citation>
    <scope>NUCLEOTIDE SEQUENCE [LARGE SCALE GENOMIC DNA]</scope>
    <source>
        <strain evidence="10 13">078GUE027</strain>
        <strain evidence="15">clo34</strain>
        <strain evidence="9">Clo34</strain>
        <strain evidence="14">tl291</strain>
        <strain evidence="11">Tl291</strain>
        <strain evidence="8 12">VRECD0157</strain>
    </source>
</reference>
<dbReference type="AlphaFoldDB" id="A0A031WFQ5"/>
<dbReference type="SMART" id="SM00530">
    <property type="entry name" value="HTH_XRE"/>
    <property type="match status" value="1"/>
</dbReference>
<dbReference type="EMBL" id="LK932485">
    <property type="protein sequence ID" value="CDS84504.1"/>
    <property type="molecule type" value="Genomic_DNA"/>
</dbReference>
<evidence type="ECO:0000313" key="10">
    <source>
        <dbReference type="EMBL" id="VFD54868.1"/>
    </source>
</evidence>
<dbReference type="InterPro" id="IPR010982">
    <property type="entry name" value="Lambda_DNA-bd_dom_sf"/>
</dbReference>
<evidence type="ECO:0000313" key="15">
    <source>
        <dbReference type="Proteomes" id="UP000411588"/>
    </source>
</evidence>
<dbReference type="Proteomes" id="UP000878956">
    <property type="component" value="Unassembled WGS sequence"/>
</dbReference>
<dbReference type="Proteomes" id="UP000189137">
    <property type="component" value="Unassembled WGS sequence"/>
</dbReference>
<dbReference type="Pfam" id="PF01381">
    <property type="entry name" value="HTH_3"/>
    <property type="match status" value="1"/>
</dbReference>
<evidence type="ECO:0000313" key="5">
    <source>
        <dbReference type="EMBL" id="CDT67431.1"/>
    </source>
</evidence>
<proteinExistence type="predicted"/>
<dbReference type="Gene3D" id="1.10.260.40">
    <property type="entry name" value="lambda repressor-like DNA-binding domains"/>
    <property type="match status" value="1"/>
</dbReference>
<dbReference type="GeneID" id="66353450"/>
<protein>
    <submittedName>
        <fullName evidence="4">Cro/CI family transcriptional regulator</fullName>
    </submittedName>
    <submittedName>
        <fullName evidence="8">HTH-type transcriptional regulator PuuR</fullName>
    </submittedName>
    <submittedName>
        <fullName evidence="7">Helix-turn-helix transcriptional regulator</fullName>
    </submittedName>
    <submittedName>
        <fullName evidence="3 9">Transcriptional regulator, HTH</fullName>
    </submittedName>
</protein>
<dbReference type="InterPro" id="IPR011051">
    <property type="entry name" value="RmlC_Cupin_sf"/>
</dbReference>
<dbReference type="EMBL" id="DAEPXK010000039">
    <property type="protein sequence ID" value="HBH1543498.1"/>
    <property type="molecule type" value="Genomic_DNA"/>
</dbReference>
<sequence length="179" mass="20771">MDIGEKIKRLRTEKQLTQEELANRCELSKGFISQLENNLTSPSIATLIDILEILGTNLREFFNEIDDERISFTKEDMFETEDEDLKYKLKWLIPNSQKNEMEPIIITLYPGGQYKEEKPHEGEEFGYVLAGSIYVHIGEKKNKVKKGESFYFRPKANHYISNEGKTTAKVIWVSTPPSF</sequence>
<dbReference type="EMBL" id="CAAJVP010000018">
    <property type="protein sequence ID" value="VHY17117.1"/>
    <property type="molecule type" value="Genomic_DNA"/>
</dbReference>
<evidence type="ECO:0000313" key="16">
    <source>
        <dbReference type="Proteomes" id="UP000879542"/>
    </source>
</evidence>
<dbReference type="InterPro" id="IPR001387">
    <property type="entry name" value="Cro/C1-type_HTH"/>
</dbReference>
<dbReference type="InterPro" id="IPR050807">
    <property type="entry name" value="TransReg_Diox_bact_type"/>
</dbReference>
<dbReference type="EMBL" id="CAADAT010000013">
    <property type="protein sequence ID" value="VFD54868.1"/>
    <property type="molecule type" value="Genomic_DNA"/>
</dbReference>
<dbReference type="GO" id="GO:0003700">
    <property type="term" value="F:DNA-binding transcription factor activity"/>
    <property type="evidence" value="ECO:0007669"/>
    <property type="project" value="TreeGrafter"/>
</dbReference>
<organism evidence="7 16">
    <name type="scientific">Clostridioides difficile</name>
    <name type="common">Peptoclostridium difficile</name>
    <dbReference type="NCBI Taxonomy" id="1496"/>
    <lineage>
        <taxon>Bacteria</taxon>
        <taxon>Bacillati</taxon>
        <taxon>Bacillota</taxon>
        <taxon>Clostridia</taxon>
        <taxon>Peptostreptococcales</taxon>
        <taxon>Peptostreptococcaceae</taxon>
        <taxon>Clostridioides</taxon>
    </lineage>
</organism>
<dbReference type="EMBL" id="LK933327">
    <property type="protein sequence ID" value="CDT67431.1"/>
    <property type="molecule type" value="Genomic_DNA"/>
</dbReference>
<dbReference type="GO" id="GO:0005829">
    <property type="term" value="C:cytosol"/>
    <property type="evidence" value="ECO:0007669"/>
    <property type="project" value="TreeGrafter"/>
</dbReference>
<gene>
    <name evidence="10" type="primary">puuR_4</name>
    <name evidence="8" type="synonym">puuR_3</name>
    <name evidence="11" type="synonym">puuR_5</name>
    <name evidence="5" type="ORF">BN1095_630075</name>
    <name evidence="3" type="ORF">BN1096_340072</name>
    <name evidence="4" type="ORF">BN1097_350077</name>
    <name evidence="6" type="ORF">KRM00_003027</name>
    <name evidence="7" type="ORF">KRQ00_003190</name>
    <name evidence="11" type="ORF">SAMEA1402366_03095</name>
    <name evidence="9" type="ORF">SAMEA1402399_01910</name>
    <name evidence="10" type="ORF">SAMEA1710456_02365</name>
    <name evidence="8" type="ORF">SAMEA3375112_00963</name>
</gene>
<dbReference type="Proteomes" id="UP000411588">
    <property type="component" value="Unassembled WGS sequence"/>
</dbReference>
<dbReference type="EMBL" id="DAEQIJ010000019">
    <property type="protein sequence ID" value="HBH2621404.1"/>
    <property type="molecule type" value="Genomic_DNA"/>
</dbReference>
<feature type="domain" description="HTH cro/C1-type" evidence="2">
    <location>
        <begin position="7"/>
        <end position="61"/>
    </location>
</feature>
<dbReference type="OrthoDB" id="9814553at2"/>
<evidence type="ECO:0000313" key="9">
    <source>
        <dbReference type="EMBL" id="VFD32184.1"/>
    </source>
</evidence>